<organism evidence="2 3">
    <name type="scientific">Vitrella brassicaformis (strain CCMP3155)</name>
    <dbReference type="NCBI Taxonomy" id="1169540"/>
    <lineage>
        <taxon>Eukaryota</taxon>
        <taxon>Sar</taxon>
        <taxon>Alveolata</taxon>
        <taxon>Colpodellida</taxon>
        <taxon>Vitrellaceae</taxon>
        <taxon>Vitrella</taxon>
    </lineage>
</organism>
<dbReference type="EMBL" id="CDMY01000964">
    <property type="protein sequence ID" value="CEM37909.1"/>
    <property type="molecule type" value="Genomic_DNA"/>
</dbReference>
<reference evidence="2 3" key="1">
    <citation type="submission" date="2014-11" db="EMBL/GenBank/DDBJ databases">
        <authorList>
            <person name="Zhu J."/>
            <person name="Qi W."/>
            <person name="Song R."/>
        </authorList>
    </citation>
    <scope>NUCLEOTIDE SEQUENCE [LARGE SCALE GENOMIC DNA]</scope>
</reference>
<accession>A0A0G4H2X2</accession>
<dbReference type="VEuPathDB" id="CryptoDB:Vbra_19431"/>
<gene>
    <name evidence="2" type="ORF">Vbra_19431</name>
</gene>
<evidence type="ECO:0000313" key="2">
    <source>
        <dbReference type="EMBL" id="CEM37909.1"/>
    </source>
</evidence>
<dbReference type="AlphaFoldDB" id="A0A0G4H2X2"/>
<protein>
    <recommendedName>
        <fullName evidence="4">CULT domain-containing protein</fullName>
    </recommendedName>
</protein>
<keyword evidence="1" id="KW-0732">Signal</keyword>
<feature type="chain" id="PRO_5012158539" description="CULT domain-containing protein" evidence="1">
    <location>
        <begin position="16"/>
        <end position="258"/>
    </location>
</feature>
<evidence type="ECO:0000313" key="3">
    <source>
        <dbReference type="Proteomes" id="UP000041254"/>
    </source>
</evidence>
<proteinExistence type="predicted"/>
<keyword evidence="3" id="KW-1185">Reference proteome</keyword>
<dbReference type="Proteomes" id="UP000041254">
    <property type="component" value="Unassembled WGS sequence"/>
</dbReference>
<evidence type="ECO:0008006" key="4">
    <source>
        <dbReference type="Google" id="ProtNLM"/>
    </source>
</evidence>
<sequence length="258" mass="28973">MAVFLAAWRLAGVSAAARTLQTADGVFLSTFTSLSRREFHGLARKLFQHKRRCCSEFLSLMAVHLHAGIIRTQEALHPIEGALRDMRHAFFYALDNALERIANGAAHCDVCDDNISTVDTFDSDGLRRDLAKEKSARSMVSTGGLWHVWSIAHVTRTNGWPHSGDDDAPTVFCESVKFCWVICRTCKRLFGLAYVIQDSRGNEYLEVNKRSTVTRMFGANELPPSNVEFVIQTLQCPRKDGGETHDSYMTFHIEDADE</sequence>
<name>A0A0G4H2X2_VITBC</name>
<feature type="signal peptide" evidence="1">
    <location>
        <begin position="1"/>
        <end position="15"/>
    </location>
</feature>
<dbReference type="InParanoid" id="A0A0G4H2X2"/>
<evidence type="ECO:0000256" key="1">
    <source>
        <dbReference type="SAM" id="SignalP"/>
    </source>
</evidence>